<organism evidence="5 6">
    <name type="scientific">Vanrija albida</name>
    <dbReference type="NCBI Taxonomy" id="181172"/>
    <lineage>
        <taxon>Eukaryota</taxon>
        <taxon>Fungi</taxon>
        <taxon>Dikarya</taxon>
        <taxon>Basidiomycota</taxon>
        <taxon>Agaricomycotina</taxon>
        <taxon>Tremellomycetes</taxon>
        <taxon>Trichosporonales</taxon>
        <taxon>Trichosporonaceae</taxon>
        <taxon>Vanrija</taxon>
    </lineage>
</organism>
<gene>
    <name evidence="5" type="ORF">Q8F55_000945</name>
</gene>
<dbReference type="Pfam" id="PF16679">
    <property type="entry name" value="CDT1_C"/>
    <property type="match status" value="1"/>
</dbReference>
<evidence type="ECO:0000256" key="1">
    <source>
        <dbReference type="ARBA" id="ARBA00008356"/>
    </source>
</evidence>
<evidence type="ECO:0000259" key="4">
    <source>
        <dbReference type="Pfam" id="PF16679"/>
    </source>
</evidence>
<dbReference type="InterPro" id="IPR032054">
    <property type="entry name" value="Cdt1_C"/>
</dbReference>
<feature type="region of interest" description="Disordered" evidence="3">
    <location>
        <begin position="1"/>
        <end position="52"/>
    </location>
</feature>
<feature type="region of interest" description="Disordered" evidence="3">
    <location>
        <begin position="263"/>
        <end position="287"/>
    </location>
</feature>
<feature type="region of interest" description="Disordered" evidence="3">
    <location>
        <begin position="314"/>
        <end position="352"/>
    </location>
</feature>
<comment type="caution">
    <text evidence="5">The sequence shown here is derived from an EMBL/GenBank/DDBJ whole genome shotgun (WGS) entry which is preliminary data.</text>
</comment>
<evidence type="ECO:0000256" key="3">
    <source>
        <dbReference type="SAM" id="MobiDB-lite"/>
    </source>
</evidence>
<protein>
    <recommendedName>
        <fullName evidence="4">DNA replication factor Cdt1 C-terminal domain-containing protein</fullName>
    </recommendedName>
</protein>
<name>A0ABR3QEQ4_9TREE</name>
<feature type="region of interest" description="Disordered" evidence="3">
    <location>
        <begin position="512"/>
        <end position="533"/>
    </location>
</feature>
<dbReference type="Gene3D" id="1.10.10.1420">
    <property type="entry name" value="DNA replication factor Cdt1, C-terminal WH domain"/>
    <property type="match status" value="1"/>
</dbReference>
<comment type="similarity">
    <text evidence="1">Belongs to the Cdt1 family.</text>
</comment>
<dbReference type="InterPro" id="IPR038090">
    <property type="entry name" value="Cdt1_C_WH_dom_sf"/>
</dbReference>
<keyword evidence="2" id="KW-0131">Cell cycle</keyword>
<evidence type="ECO:0000256" key="2">
    <source>
        <dbReference type="ARBA" id="ARBA00023306"/>
    </source>
</evidence>
<dbReference type="GeneID" id="95981988"/>
<evidence type="ECO:0000313" key="5">
    <source>
        <dbReference type="EMBL" id="KAL1413194.1"/>
    </source>
</evidence>
<dbReference type="EMBL" id="JBBXJM010000001">
    <property type="protein sequence ID" value="KAL1413194.1"/>
    <property type="molecule type" value="Genomic_DNA"/>
</dbReference>
<dbReference type="RefSeq" id="XP_069213138.1">
    <property type="nucleotide sequence ID" value="XM_069349594.1"/>
</dbReference>
<keyword evidence="6" id="KW-1185">Reference proteome</keyword>
<reference evidence="5 6" key="1">
    <citation type="submission" date="2023-08" db="EMBL/GenBank/DDBJ databases">
        <title>Annotated Genome Sequence of Vanrija albida AlHP1.</title>
        <authorList>
            <person name="Herzog R."/>
        </authorList>
    </citation>
    <scope>NUCLEOTIDE SEQUENCE [LARGE SCALE GENOMIC DNA]</scope>
    <source>
        <strain evidence="5 6">AlHP1</strain>
    </source>
</reference>
<proteinExistence type="inferred from homology"/>
<evidence type="ECO:0000313" key="6">
    <source>
        <dbReference type="Proteomes" id="UP001565368"/>
    </source>
</evidence>
<sequence>MSGVNVTPMKRNAPAAPLTPETGRKRKAHASSPPLSPLTPLPPSPLAYRSRKGDDLVLAESPARTPKAPPTPIPPHLQALLSLHHGFNVALSLHIATHPPILPPHSSTTTQLQLLNLTNYAAIKDTVERTSGRRFGTQELARLAWLWAWDGESLPAESSSKMSDNPFIDAAPVTQVAGLSYLITPTRTIDPQTGRRIQSHGIGIELELQPGETRQLLMNGAEGGLGNKGQGGGVRVIGRWNAGGELREEAVRKRLERWVELHGGYTPTEEQNDQLATPTTRDSGRSTIPPIPLLPLPKLAPAVSAGNLFNLASSAPDSAPGLTTLPRSTAGLSDPFEMKPAPKKPAAKGSLDERRQAMLERIKARSSNNKGPTLAAAIKSGAAVIHHRTPAEKQEELKRRSTLSRLEGVAEGVWMMFSGPPPGPSSITSTPRSRRKAILMSEMSEMIVKSSKTPISEAEAQTSLLMLCDLCPFFLISKTVAKREWLEMPMQVAPYVSASPSADPVAALLASPTGSPRSLVGPASPGRVRKSGGLREVRERIRRELGQW</sequence>
<accession>A0ABR3QEQ4</accession>
<feature type="compositionally biased region" description="Pro residues" evidence="3">
    <location>
        <begin position="34"/>
        <end position="45"/>
    </location>
</feature>
<dbReference type="Proteomes" id="UP001565368">
    <property type="component" value="Unassembled WGS sequence"/>
</dbReference>
<feature type="domain" description="DNA replication factor Cdt1 C-terminal" evidence="4">
    <location>
        <begin position="358"/>
        <end position="479"/>
    </location>
</feature>